<comment type="caution">
    <text evidence="2">The sequence shown here is derived from an EMBL/GenBank/DDBJ whole genome shotgun (WGS) entry which is preliminary data.</text>
</comment>
<evidence type="ECO:0000313" key="3">
    <source>
        <dbReference type="Proteomes" id="UP001365128"/>
    </source>
</evidence>
<feature type="compositionally biased region" description="Low complexity" evidence="1">
    <location>
        <begin position="73"/>
        <end position="85"/>
    </location>
</feature>
<keyword evidence="3" id="KW-1185">Reference proteome</keyword>
<organism evidence="2 3">
    <name type="scientific">Phyllosticta citricarpa</name>
    <dbReference type="NCBI Taxonomy" id="55181"/>
    <lineage>
        <taxon>Eukaryota</taxon>
        <taxon>Fungi</taxon>
        <taxon>Dikarya</taxon>
        <taxon>Ascomycota</taxon>
        <taxon>Pezizomycotina</taxon>
        <taxon>Dothideomycetes</taxon>
        <taxon>Dothideomycetes incertae sedis</taxon>
        <taxon>Botryosphaeriales</taxon>
        <taxon>Phyllostictaceae</taxon>
        <taxon>Phyllosticta</taxon>
    </lineage>
</organism>
<protein>
    <submittedName>
        <fullName evidence="2">Uncharacterized protein</fullName>
    </submittedName>
</protein>
<feature type="region of interest" description="Disordered" evidence="1">
    <location>
        <begin position="60"/>
        <end position="93"/>
    </location>
</feature>
<sequence>MLSREPPPHSSFFSHLQIVWSFLSALSISRSGNGDLRRDGTGLSAIYSLRDYASERATSLQQRGVQQPASKPASTQTSKQASKQSSTRRRTSCTIQQQLTGQVGGSAQTASDGNIAKLLGFWICCCSSWRKKFWTVDFFFPPSHPSLLLPFDFLLFLSHIASFLFTHAGLGSGSVELGSLRTRAIYHHIHTHYATRARAPTPLRLHWVALLGWAAPARGLIILLISFELAAALHCAHVFLHRYHQPDSSFVAFDEDTDGSSYGVHHHTRN</sequence>
<dbReference type="EMBL" id="JBBPDW010000004">
    <property type="protein sequence ID" value="KAK7553550.1"/>
    <property type="molecule type" value="Genomic_DNA"/>
</dbReference>
<evidence type="ECO:0000313" key="2">
    <source>
        <dbReference type="EMBL" id="KAK7553550.1"/>
    </source>
</evidence>
<name>A0ABR1MQV9_9PEZI</name>
<feature type="compositionally biased region" description="Polar residues" evidence="1">
    <location>
        <begin position="60"/>
        <end position="69"/>
    </location>
</feature>
<reference evidence="2 3" key="1">
    <citation type="submission" date="2024-04" db="EMBL/GenBank/DDBJ databases">
        <title>Phyllosticta paracitricarpa is synonymous to the EU quarantine fungus P. citricarpa based on phylogenomic analyses.</title>
        <authorList>
            <consortium name="Lawrence Berkeley National Laboratory"/>
            <person name="Van Ingen-Buijs V.A."/>
            <person name="Van Westerhoven A.C."/>
            <person name="Haridas S."/>
            <person name="Skiadas P."/>
            <person name="Martin F."/>
            <person name="Groenewald J.Z."/>
            <person name="Crous P.W."/>
            <person name="Seidl M.F."/>
        </authorList>
    </citation>
    <scope>NUCLEOTIDE SEQUENCE [LARGE SCALE GENOMIC DNA]</scope>
    <source>
        <strain evidence="2 3">CBS 122670</strain>
    </source>
</reference>
<evidence type="ECO:0000256" key="1">
    <source>
        <dbReference type="SAM" id="MobiDB-lite"/>
    </source>
</evidence>
<proteinExistence type="predicted"/>
<accession>A0ABR1MQV9</accession>
<gene>
    <name evidence="2" type="ORF">IWX46DRAFT_290266</name>
</gene>
<dbReference type="Proteomes" id="UP001365128">
    <property type="component" value="Unassembled WGS sequence"/>
</dbReference>